<organism evidence="2 3">
    <name type="scientific">Truepera radiovictrix (strain DSM 17093 / CIP 108686 / LMG 22925 / RQ-24)</name>
    <dbReference type="NCBI Taxonomy" id="649638"/>
    <lineage>
        <taxon>Bacteria</taxon>
        <taxon>Thermotogati</taxon>
        <taxon>Deinococcota</taxon>
        <taxon>Deinococci</taxon>
        <taxon>Trueperales</taxon>
        <taxon>Trueperaceae</taxon>
        <taxon>Truepera</taxon>
    </lineage>
</organism>
<proteinExistence type="predicted"/>
<dbReference type="InterPro" id="IPR052022">
    <property type="entry name" value="26kDa_periplasmic_antigen"/>
</dbReference>
<name>D7CS09_TRURR</name>
<reference evidence="2 3" key="2">
    <citation type="journal article" date="2011" name="Stand. Genomic Sci.">
        <title>Complete genome sequence of Truepera radiovictrix type strain (RQ-24).</title>
        <authorList>
            <person name="Ivanova N."/>
            <person name="Rohde C."/>
            <person name="Munk C."/>
            <person name="Nolan M."/>
            <person name="Lucas S."/>
            <person name="Del Rio T.G."/>
            <person name="Tice H."/>
            <person name="Deshpande S."/>
            <person name="Cheng J.F."/>
            <person name="Tapia R."/>
            <person name="Han C."/>
            <person name="Goodwin L."/>
            <person name="Pitluck S."/>
            <person name="Liolios K."/>
            <person name="Mavromatis K."/>
            <person name="Mikhailova N."/>
            <person name="Pati A."/>
            <person name="Chen A."/>
            <person name="Palaniappan K."/>
            <person name="Land M."/>
            <person name="Hauser L."/>
            <person name="Chang Y.J."/>
            <person name="Jeffries C.D."/>
            <person name="Brambilla E."/>
            <person name="Rohde M."/>
            <person name="Goker M."/>
            <person name="Tindall B.J."/>
            <person name="Woyke T."/>
            <person name="Bristow J."/>
            <person name="Eisen J.A."/>
            <person name="Markowitz V."/>
            <person name="Hugenholtz P."/>
            <person name="Kyrpides N.C."/>
            <person name="Klenk H.P."/>
            <person name="Lapidus A."/>
        </authorList>
    </citation>
    <scope>NUCLEOTIDE SEQUENCE [LARGE SCALE GENOMIC DNA]</scope>
    <source>
        <strain evidence="3">DSM 17093 / CIP 108686 / LMG 22925 / RQ-24</strain>
    </source>
</reference>
<evidence type="ECO:0000313" key="3">
    <source>
        <dbReference type="Proteomes" id="UP000000379"/>
    </source>
</evidence>
<feature type="signal peptide" evidence="1">
    <location>
        <begin position="1"/>
        <end position="18"/>
    </location>
</feature>
<dbReference type="eggNOG" id="COG2968">
    <property type="taxonomic scope" value="Bacteria"/>
</dbReference>
<dbReference type="OrthoDB" id="9813144at2"/>
<dbReference type="RefSeq" id="WP_013178700.1">
    <property type="nucleotide sequence ID" value="NC_014221.1"/>
</dbReference>
<dbReference type="Gene3D" id="3.30.110.170">
    <property type="entry name" value="Protein of unknown function (DUF541), domain 1"/>
    <property type="match status" value="1"/>
</dbReference>
<dbReference type="EMBL" id="CP002049">
    <property type="protein sequence ID" value="ADI15337.1"/>
    <property type="molecule type" value="Genomic_DNA"/>
</dbReference>
<dbReference type="AlphaFoldDB" id="D7CS09"/>
<dbReference type="PANTHER" id="PTHR34387:SF1">
    <property type="entry name" value="PERIPLASMIC IMMUNOGENIC PROTEIN"/>
    <property type="match status" value="1"/>
</dbReference>
<protein>
    <recommendedName>
        <fullName evidence="4">26 kDa periplasmic immunogenic protein</fullName>
    </recommendedName>
</protein>
<evidence type="ECO:0000313" key="2">
    <source>
        <dbReference type="EMBL" id="ADI15337.1"/>
    </source>
</evidence>
<dbReference type="GO" id="GO:0006974">
    <property type="term" value="P:DNA damage response"/>
    <property type="evidence" value="ECO:0007669"/>
    <property type="project" value="TreeGrafter"/>
</dbReference>
<sequence>MMRSAMLCLLLVLPVAAAQGVVAGAIAPVTPPTGPAGITVTATGTAYGEPDRASFDAGVLATNRDVQAALDEVNERVERLINTLQGAGIAPEDIRTSNFAVFPDQAYRPDGTPGELRYRVTNTVSVTVRDTEQLGELLSASVEAGANEIWNVTFGISNRAALESRAREEAMQAARERAQQLASLSGVRLGVVTRVVEGPLPDAGIPLPAARAEFASDASVPIASGQLAVTVTLQVTFGIE</sequence>
<accession>D7CS09</accession>
<dbReference type="KEGG" id="tra:Trad_2226"/>
<dbReference type="Pfam" id="PF04402">
    <property type="entry name" value="SIMPL"/>
    <property type="match status" value="1"/>
</dbReference>
<evidence type="ECO:0008006" key="4">
    <source>
        <dbReference type="Google" id="ProtNLM"/>
    </source>
</evidence>
<dbReference type="Proteomes" id="UP000000379">
    <property type="component" value="Chromosome"/>
</dbReference>
<dbReference type="HOGENOM" id="CLU_080344_4_1_0"/>
<dbReference type="PANTHER" id="PTHR34387">
    <property type="entry name" value="SLR1258 PROTEIN"/>
    <property type="match status" value="1"/>
</dbReference>
<reference evidence="3" key="1">
    <citation type="submission" date="2010-05" db="EMBL/GenBank/DDBJ databases">
        <title>The complete genome of Truepera radiovictris DSM 17093.</title>
        <authorList>
            <consortium name="US DOE Joint Genome Institute (JGI-PGF)"/>
            <person name="Lucas S."/>
            <person name="Copeland A."/>
            <person name="Lapidus A."/>
            <person name="Glavina del Rio T."/>
            <person name="Dalin E."/>
            <person name="Tice H."/>
            <person name="Bruce D."/>
            <person name="Goodwin L."/>
            <person name="Pitluck S."/>
            <person name="Kyrpides N."/>
            <person name="Mavromatis K."/>
            <person name="Ovchinnikova G."/>
            <person name="Munk A.C."/>
            <person name="Detter J.C."/>
            <person name="Han C."/>
            <person name="Tapia R."/>
            <person name="Land M."/>
            <person name="Hauser L."/>
            <person name="Markowitz V."/>
            <person name="Cheng J.-F."/>
            <person name="Hugenholtz P."/>
            <person name="Woyke T."/>
            <person name="Wu D."/>
            <person name="Tindall B."/>
            <person name="Pomrenke H.G."/>
            <person name="Brambilla E."/>
            <person name="Klenk H.-P."/>
            <person name="Eisen J.A."/>
        </authorList>
    </citation>
    <scope>NUCLEOTIDE SEQUENCE [LARGE SCALE GENOMIC DNA]</scope>
    <source>
        <strain evidence="3">DSM 17093 / CIP 108686 / LMG 22925 / RQ-24</strain>
    </source>
</reference>
<gene>
    <name evidence="2" type="ordered locus">Trad_2226</name>
</gene>
<dbReference type="Gene3D" id="3.30.70.2970">
    <property type="entry name" value="Protein of unknown function (DUF541), domain 2"/>
    <property type="match status" value="1"/>
</dbReference>
<keyword evidence="3" id="KW-1185">Reference proteome</keyword>
<keyword evidence="1" id="KW-0732">Signal</keyword>
<feature type="chain" id="PRO_5003094403" description="26 kDa periplasmic immunogenic protein" evidence="1">
    <location>
        <begin position="19"/>
        <end position="240"/>
    </location>
</feature>
<evidence type="ECO:0000256" key="1">
    <source>
        <dbReference type="SAM" id="SignalP"/>
    </source>
</evidence>
<dbReference type="InterPro" id="IPR007497">
    <property type="entry name" value="SIMPL/DUF541"/>
</dbReference>